<evidence type="ECO:0000256" key="10">
    <source>
        <dbReference type="ARBA" id="ARBA00023128"/>
    </source>
</evidence>
<evidence type="ECO:0000256" key="5">
    <source>
        <dbReference type="ARBA" id="ARBA00022547"/>
    </source>
</evidence>
<keyword evidence="11 13" id="KW-0472">Membrane</keyword>
<organism evidence="14">
    <name type="scientific">Coccotorus chaoi</name>
    <dbReference type="NCBI Taxonomy" id="2978103"/>
    <lineage>
        <taxon>Eukaryota</taxon>
        <taxon>Metazoa</taxon>
        <taxon>Ecdysozoa</taxon>
        <taxon>Arthropoda</taxon>
        <taxon>Hexapoda</taxon>
        <taxon>Insecta</taxon>
        <taxon>Pterygota</taxon>
        <taxon>Neoptera</taxon>
        <taxon>Endopterygota</taxon>
        <taxon>Coleoptera</taxon>
        <taxon>Polyphaga</taxon>
        <taxon>Cucujiformia</taxon>
        <taxon>Curculionidae</taxon>
        <taxon>Curculioninae</taxon>
        <taxon>Anthonomini</taxon>
        <taxon>Coccotorus</taxon>
    </lineage>
</organism>
<gene>
    <name evidence="14" type="primary">atp8</name>
</gene>
<reference evidence="14" key="1">
    <citation type="submission" date="2022-06" db="EMBL/GenBank/DDBJ databases">
        <title>complete mitochondrion of genome Coccotorus chaoi.</title>
        <authorList>
            <person name="Jiang S."/>
        </authorList>
    </citation>
    <scope>NUCLEOTIDE SEQUENCE</scope>
</reference>
<geneLocation type="mitochondrion" evidence="14"/>
<keyword evidence="9 12" id="KW-0406">Ion transport</keyword>
<protein>
    <recommendedName>
        <fullName evidence="12">ATP synthase complex subunit 8</fullName>
    </recommendedName>
</protein>
<evidence type="ECO:0000313" key="14">
    <source>
        <dbReference type="EMBL" id="UXB55795.1"/>
    </source>
</evidence>
<dbReference type="Pfam" id="PF00895">
    <property type="entry name" value="ATP-synt_8"/>
    <property type="match status" value="1"/>
</dbReference>
<name>A0A977JP02_9CUCU</name>
<keyword evidence="8 13" id="KW-1133">Transmembrane helix</keyword>
<comment type="similarity">
    <text evidence="2 12">Belongs to the ATPase protein 8 family.</text>
</comment>
<keyword evidence="6 12" id="KW-0812">Transmembrane</keyword>
<evidence type="ECO:0000256" key="11">
    <source>
        <dbReference type="ARBA" id="ARBA00023136"/>
    </source>
</evidence>
<accession>A0A977JP02</accession>
<dbReference type="GO" id="GO:0031966">
    <property type="term" value="C:mitochondrial membrane"/>
    <property type="evidence" value="ECO:0007669"/>
    <property type="project" value="UniProtKB-SubCell"/>
</dbReference>
<feature type="transmembrane region" description="Helical" evidence="13">
    <location>
        <begin position="12"/>
        <end position="31"/>
    </location>
</feature>
<comment type="subcellular location">
    <subcellularLocation>
        <location evidence="1 12">Mitochondrion membrane</location>
        <topology evidence="1 12">Single-pass membrane protein</topology>
    </subcellularLocation>
</comment>
<keyword evidence="7 12" id="KW-0375">Hydrogen ion transport</keyword>
<keyword evidence="10 12" id="KW-0496">Mitochondrion</keyword>
<evidence type="ECO:0000256" key="1">
    <source>
        <dbReference type="ARBA" id="ARBA00004304"/>
    </source>
</evidence>
<dbReference type="GO" id="GO:0045259">
    <property type="term" value="C:proton-transporting ATP synthase complex"/>
    <property type="evidence" value="ECO:0007669"/>
    <property type="project" value="UniProtKB-KW"/>
</dbReference>
<evidence type="ECO:0000256" key="3">
    <source>
        <dbReference type="ARBA" id="ARBA00011291"/>
    </source>
</evidence>
<evidence type="ECO:0000256" key="9">
    <source>
        <dbReference type="ARBA" id="ARBA00023065"/>
    </source>
</evidence>
<dbReference type="AlphaFoldDB" id="A0A977JP02"/>
<sequence>MPQMAPINWLSLYFYFLILFLMVIIMNYFLYLNMPKIKMKTNPPLKNNWKW</sequence>
<evidence type="ECO:0000256" key="13">
    <source>
        <dbReference type="SAM" id="Phobius"/>
    </source>
</evidence>
<dbReference type="EMBL" id="ON808615">
    <property type="protein sequence ID" value="UXB55795.1"/>
    <property type="molecule type" value="Genomic_DNA"/>
</dbReference>
<evidence type="ECO:0000256" key="4">
    <source>
        <dbReference type="ARBA" id="ARBA00022448"/>
    </source>
</evidence>
<keyword evidence="4 12" id="KW-0813">Transport</keyword>
<evidence type="ECO:0000256" key="2">
    <source>
        <dbReference type="ARBA" id="ARBA00008892"/>
    </source>
</evidence>
<evidence type="ECO:0000256" key="12">
    <source>
        <dbReference type="RuleBase" id="RU003661"/>
    </source>
</evidence>
<dbReference type="GO" id="GO:0015078">
    <property type="term" value="F:proton transmembrane transporter activity"/>
    <property type="evidence" value="ECO:0007669"/>
    <property type="project" value="InterPro"/>
</dbReference>
<dbReference type="GO" id="GO:0015986">
    <property type="term" value="P:proton motive force-driven ATP synthesis"/>
    <property type="evidence" value="ECO:0007669"/>
    <property type="project" value="InterPro"/>
</dbReference>
<dbReference type="InterPro" id="IPR001421">
    <property type="entry name" value="ATP8_metazoa"/>
</dbReference>
<comment type="subunit">
    <text evidence="3">F-type ATPases have 2 components, CF(1) - the catalytic core - and CF(0) - the membrane proton channel.</text>
</comment>
<evidence type="ECO:0000256" key="6">
    <source>
        <dbReference type="ARBA" id="ARBA00022692"/>
    </source>
</evidence>
<evidence type="ECO:0000256" key="7">
    <source>
        <dbReference type="ARBA" id="ARBA00022781"/>
    </source>
</evidence>
<evidence type="ECO:0000256" key="8">
    <source>
        <dbReference type="ARBA" id="ARBA00022989"/>
    </source>
</evidence>
<proteinExistence type="inferred from homology"/>
<keyword evidence="5 12" id="KW-0138">CF(0)</keyword>